<dbReference type="SUPFAM" id="SSF48452">
    <property type="entry name" value="TPR-like"/>
    <property type="match status" value="1"/>
</dbReference>
<sequence length="737" mass="83443">MRLLHYNALGRLVLTDFRGRSTPPYAILSHRWSDSEILIEDISNETYKEKEEGYRKLQFCAEQAAQDELQYFWIDTCCIDRWNNNERSKAINSMFQWYKSAARCYVFLLDVSVSTETEPVQRSDWEALFRASAWFTRGWTLQELIAPASVEFFSCEGQRIGDKTSLDQLVHETTGIPLRALRNCLLDEFTTSERERWAENRRTKEEEDIVYCLLGILGVSMPTAYGEGEESARSRLQAELEGASDAPSIIPFSRNPRFVGRELQLAELEAKLFSNEQTTTTLAIVGPGGTGKSQLALEVAHRARQDNKNCSVFWMDASDKDSLYQSYASVAQKLSVLGWDDDQADMKQLAKRCVVEISARQCLLIFDNTENTTLRSGGSFTTEAADLADCLPQSKLCSVVFTTTNTNTALALAPQNIIALQELTLDTALRMLQVRLARPLANAEQQEAEHMLRELSYLPLAVMQAAACIKASDITVQEYRSRLDGHKELAIEHSGDSSGSRLQDPGVQDPVDAALFLSMNEISCDNAFAADCLFLAACVDRKDILFDLVEASSTQAREDAIGILDKYALITRRPAESALDIHRLVHQALHKRLQLQGRLIQWTRRAITRLLWVFPDDDHSNRSKWRRLLPHAQYALSHSPTDDDDEERLELASKCAIALYSDGRYEEAEELEVQVMETRKRVLSDEHPDTLTSMGNLALTYCNQGRWKEAEELQMQVMQTRKRVLSDEHPDMLTSMG</sequence>
<evidence type="ECO:0000259" key="1">
    <source>
        <dbReference type="SMART" id="SM00382"/>
    </source>
</evidence>
<dbReference type="InterPro" id="IPR003593">
    <property type="entry name" value="AAA+_ATPase"/>
</dbReference>
<protein>
    <recommendedName>
        <fullName evidence="1">AAA+ ATPase domain-containing protein</fullName>
    </recommendedName>
</protein>
<feature type="domain" description="AAA+ ATPase" evidence="1">
    <location>
        <begin position="278"/>
        <end position="438"/>
    </location>
</feature>
<evidence type="ECO:0000313" key="3">
    <source>
        <dbReference type="Proteomes" id="UP000291422"/>
    </source>
</evidence>
<dbReference type="PANTHER" id="PTHR10622">
    <property type="entry name" value="HET DOMAIN-CONTAINING PROTEIN"/>
    <property type="match status" value="1"/>
</dbReference>
<accession>A0A4Q4MIV9</accession>
<dbReference type="SUPFAM" id="SSF52540">
    <property type="entry name" value="P-loop containing nucleoside triphosphate hydrolases"/>
    <property type="match status" value="1"/>
</dbReference>
<organism evidence="2 3">
    <name type="scientific">Alternaria alternata</name>
    <name type="common">Alternaria rot fungus</name>
    <name type="synonym">Torula alternata</name>
    <dbReference type="NCBI Taxonomy" id="5599"/>
    <lineage>
        <taxon>Eukaryota</taxon>
        <taxon>Fungi</taxon>
        <taxon>Dikarya</taxon>
        <taxon>Ascomycota</taxon>
        <taxon>Pezizomycotina</taxon>
        <taxon>Dothideomycetes</taxon>
        <taxon>Pleosporomycetidae</taxon>
        <taxon>Pleosporales</taxon>
        <taxon>Pleosporineae</taxon>
        <taxon>Pleosporaceae</taxon>
        <taxon>Alternaria</taxon>
        <taxon>Alternaria sect. Alternaria</taxon>
        <taxon>Alternaria alternata complex</taxon>
    </lineage>
</organism>
<dbReference type="Proteomes" id="UP000291422">
    <property type="component" value="Unassembled WGS sequence"/>
</dbReference>
<comment type="caution">
    <text evidence="2">The sequence shown here is derived from an EMBL/GenBank/DDBJ whole genome shotgun (WGS) entry which is preliminary data.</text>
</comment>
<dbReference type="Pfam" id="PF06985">
    <property type="entry name" value="HET"/>
    <property type="match status" value="1"/>
</dbReference>
<feature type="non-terminal residue" evidence="2">
    <location>
        <position position="737"/>
    </location>
</feature>
<dbReference type="InterPro" id="IPR011990">
    <property type="entry name" value="TPR-like_helical_dom_sf"/>
</dbReference>
<dbReference type="VEuPathDB" id="FungiDB:CC77DRAFT_974467"/>
<evidence type="ECO:0000313" key="2">
    <source>
        <dbReference type="EMBL" id="RYN51514.1"/>
    </source>
</evidence>
<dbReference type="Pfam" id="PF13374">
    <property type="entry name" value="TPR_10"/>
    <property type="match status" value="2"/>
</dbReference>
<dbReference type="Pfam" id="PF00931">
    <property type="entry name" value="NB-ARC"/>
    <property type="match status" value="1"/>
</dbReference>
<reference evidence="3" key="1">
    <citation type="journal article" date="2019" name="bioRxiv">
        <title>Genomics, evolutionary history and diagnostics of the Alternaria alternata species group including apple and Asian pear pathotypes.</title>
        <authorList>
            <person name="Armitage A.D."/>
            <person name="Cockerton H.M."/>
            <person name="Sreenivasaprasad S."/>
            <person name="Woodhall J.W."/>
            <person name="Lane C.R."/>
            <person name="Harrison R.J."/>
            <person name="Clarkson J.P."/>
        </authorList>
    </citation>
    <scope>NUCLEOTIDE SEQUENCE [LARGE SCALE GENOMIC DNA]</scope>
    <source>
        <strain evidence="3">FERA 1177</strain>
    </source>
</reference>
<gene>
    <name evidence="2" type="ORF">AA0117_g13391</name>
</gene>
<dbReference type="GO" id="GO:0043531">
    <property type="term" value="F:ADP binding"/>
    <property type="evidence" value="ECO:0007669"/>
    <property type="project" value="InterPro"/>
</dbReference>
<dbReference type="InterPro" id="IPR010730">
    <property type="entry name" value="HET"/>
</dbReference>
<name>A0A4Q4MIV9_ALTAL</name>
<dbReference type="AlphaFoldDB" id="A0A4Q4MIV9"/>
<dbReference type="InterPro" id="IPR027417">
    <property type="entry name" value="P-loop_NTPase"/>
</dbReference>
<dbReference type="SMART" id="SM00382">
    <property type="entry name" value="AAA"/>
    <property type="match status" value="1"/>
</dbReference>
<dbReference type="InterPro" id="IPR002182">
    <property type="entry name" value="NB-ARC"/>
</dbReference>
<proteinExistence type="predicted"/>
<dbReference type="PANTHER" id="PTHR10622:SF11">
    <property type="entry name" value="HET-DOMAIN-CONTAINING PROTEIN"/>
    <property type="match status" value="1"/>
</dbReference>
<dbReference type="Gene3D" id="1.25.40.10">
    <property type="entry name" value="Tetratricopeptide repeat domain"/>
    <property type="match status" value="1"/>
</dbReference>
<dbReference type="EMBL" id="PDXD01000290">
    <property type="protein sequence ID" value="RYN51514.1"/>
    <property type="molecule type" value="Genomic_DNA"/>
</dbReference>
<dbReference type="Gene3D" id="3.40.50.300">
    <property type="entry name" value="P-loop containing nucleotide triphosphate hydrolases"/>
    <property type="match status" value="1"/>
</dbReference>